<protein>
    <recommendedName>
        <fullName evidence="6">Cytochrome P450</fullName>
    </recommendedName>
</protein>
<comment type="similarity">
    <text evidence="3">Belongs to the cytochrome P450 family.</text>
</comment>
<evidence type="ECO:0000256" key="3">
    <source>
        <dbReference type="RuleBase" id="RU000461"/>
    </source>
</evidence>
<keyword evidence="5" id="KW-1185">Reference proteome</keyword>
<dbReference type="AlphaFoldDB" id="A0A4Q4SSJ3"/>
<dbReference type="InterPro" id="IPR017972">
    <property type="entry name" value="Cyt_P450_CS"/>
</dbReference>
<reference evidence="4 5" key="1">
    <citation type="submission" date="2018-06" db="EMBL/GenBank/DDBJ databases">
        <title>Complete Genomes of Monosporascus.</title>
        <authorList>
            <person name="Robinson A.J."/>
            <person name="Natvig D.O."/>
        </authorList>
    </citation>
    <scope>NUCLEOTIDE SEQUENCE [LARGE SCALE GENOMIC DNA]</scope>
    <source>
        <strain evidence="4 5">CBS 110550</strain>
    </source>
</reference>
<dbReference type="CDD" id="cd00302">
    <property type="entry name" value="cytochrome_P450"/>
    <property type="match status" value="1"/>
</dbReference>
<organism evidence="4 5">
    <name type="scientific">Monosporascus ibericus</name>
    <dbReference type="NCBI Taxonomy" id="155417"/>
    <lineage>
        <taxon>Eukaryota</taxon>
        <taxon>Fungi</taxon>
        <taxon>Dikarya</taxon>
        <taxon>Ascomycota</taxon>
        <taxon>Pezizomycotina</taxon>
        <taxon>Sordariomycetes</taxon>
        <taxon>Xylariomycetidae</taxon>
        <taxon>Xylariales</taxon>
        <taxon>Xylariales incertae sedis</taxon>
        <taxon>Monosporascus</taxon>
    </lineage>
</organism>
<sequence>MPAPRLPAGGESSALSTIAQSLSFHSSPHSFLTARQQTVDEAPEKSRPLVVRARILNRDVAVVASREHCVEILDVKVTSSASSQSAQKSVVAARPGQNVGRGSFGVLPAYRELMADFFPQPNLLLLDAPDHEFRRRCWDDHMAKVCHDSSATIREIAVEEISSWQAGAEVDLYDRMKDLAWRMLLAVFLQLSRTDQAYQDVVAWQEELLRGQFSLFPVSIRTPFWRSPRSRGLNARRKLQEELKKHVDALQPQCPFHCPGETIGRDELASNALLFTSSIAVKALASLLTASLLNLYLFPSSPSLAHRARELDPDGRGTFVRSILRETERLSPPVIGVMRRVQQDVVLQQSCQGEDPGILIPTGWDAWLYFVGANRNESIYNEACSFVPERFAAESGAPPTLTFGFGDKSCLGRDISRQIVQTVTTVMLDAGIDLHGAVVSEGVRGWLGWDSQVPVESMARDLKQLPCQRPRKPIILRVSRNE</sequence>
<dbReference type="EMBL" id="QJNU01001569">
    <property type="protein sequence ID" value="RYO75176.1"/>
    <property type="molecule type" value="Genomic_DNA"/>
</dbReference>
<dbReference type="GO" id="GO:0004497">
    <property type="term" value="F:monooxygenase activity"/>
    <property type="evidence" value="ECO:0007669"/>
    <property type="project" value="UniProtKB-KW"/>
</dbReference>
<accession>A0A4Q4SSJ3</accession>
<keyword evidence="3" id="KW-0503">Monooxygenase</keyword>
<dbReference type="GO" id="GO:0016125">
    <property type="term" value="P:sterol metabolic process"/>
    <property type="evidence" value="ECO:0007669"/>
    <property type="project" value="TreeGrafter"/>
</dbReference>
<gene>
    <name evidence="4" type="ORF">DL764_010570</name>
</gene>
<dbReference type="PANTHER" id="PTHR24286:SF252">
    <property type="entry name" value="CYTOCHROME P450 26B1"/>
    <property type="match status" value="1"/>
</dbReference>
<dbReference type="Gene3D" id="1.10.630.10">
    <property type="entry name" value="Cytochrome P450"/>
    <property type="match status" value="1"/>
</dbReference>
<keyword evidence="3" id="KW-0349">Heme</keyword>
<evidence type="ECO:0000313" key="4">
    <source>
        <dbReference type="EMBL" id="RYO75176.1"/>
    </source>
</evidence>
<dbReference type="GO" id="GO:0005506">
    <property type="term" value="F:iron ion binding"/>
    <property type="evidence" value="ECO:0007669"/>
    <property type="project" value="InterPro"/>
</dbReference>
<keyword evidence="2 3" id="KW-0408">Iron</keyword>
<dbReference type="PANTHER" id="PTHR24286">
    <property type="entry name" value="CYTOCHROME P450 26"/>
    <property type="match status" value="1"/>
</dbReference>
<dbReference type="PROSITE" id="PS00086">
    <property type="entry name" value="CYTOCHROME_P450"/>
    <property type="match status" value="1"/>
</dbReference>
<evidence type="ECO:0000313" key="5">
    <source>
        <dbReference type="Proteomes" id="UP000293360"/>
    </source>
</evidence>
<evidence type="ECO:0000256" key="1">
    <source>
        <dbReference type="ARBA" id="ARBA00022723"/>
    </source>
</evidence>
<dbReference type="Pfam" id="PF00067">
    <property type="entry name" value="p450"/>
    <property type="match status" value="1"/>
</dbReference>
<dbReference type="OrthoDB" id="1470350at2759"/>
<evidence type="ECO:0008006" key="6">
    <source>
        <dbReference type="Google" id="ProtNLM"/>
    </source>
</evidence>
<dbReference type="InterPro" id="IPR036396">
    <property type="entry name" value="Cyt_P450_sf"/>
</dbReference>
<proteinExistence type="inferred from homology"/>
<keyword evidence="3" id="KW-0560">Oxidoreductase</keyword>
<dbReference type="InterPro" id="IPR001128">
    <property type="entry name" value="Cyt_P450"/>
</dbReference>
<dbReference type="STRING" id="155417.A0A4Q4SSJ3"/>
<dbReference type="GO" id="GO:0020037">
    <property type="term" value="F:heme binding"/>
    <property type="evidence" value="ECO:0007669"/>
    <property type="project" value="InterPro"/>
</dbReference>
<dbReference type="GO" id="GO:0016705">
    <property type="term" value="F:oxidoreductase activity, acting on paired donors, with incorporation or reduction of molecular oxygen"/>
    <property type="evidence" value="ECO:0007669"/>
    <property type="project" value="InterPro"/>
</dbReference>
<evidence type="ECO:0000256" key="2">
    <source>
        <dbReference type="ARBA" id="ARBA00023004"/>
    </source>
</evidence>
<comment type="caution">
    <text evidence="4">The sequence shown here is derived from an EMBL/GenBank/DDBJ whole genome shotgun (WGS) entry which is preliminary data.</text>
</comment>
<dbReference type="Proteomes" id="UP000293360">
    <property type="component" value="Unassembled WGS sequence"/>
</dbReference>
<keyword evidence="1 3" id="KW-0479">Metal-binding</keyword>
<dbReference type="SUPFAM" id="SSF48264">
    <property type="entry name" value="Cytochrome P450"/>
    <property type="match status" value="1"/>
</dbReference>
<name>A0A4Q4SSJ3_9PEZI</name>